<reference evidence="8" key="2">
    <citation type="journal article" date="2021" name="PeerJ">
        <title>Extensive microbial diversity within the chicken gut microbiome revealed by metagenomics and culture.</title>
        <authorList>
            <person name="Gilroy R."/>
            <person name="Ravi A."/>
            <person name="Getino M."/>
            <person name="Pursley I."/>
            <person name="Horton D.L."/>
            <person name="Alikhan N.F."/>
            <person name="Baker D."/>
            <person name="Gharbi K."/>
            <person name="Hall N."/>
            <person name="Watson M."/>
            <person name="Adriaenssens E.M."/>
            <person name="Foster-Nyarko E."/>
            <person name="Jarju S."/>
            <person name="Secka A."/>
            <person name="Antonio M."/>
            <person name="Oren A."/>
            <person name="Chaudhuri R.R."/>
            <person name="La Ragione R."/>
            <person name="Hildebrand F."/>
            <person name="Pallen M.J."/>
        </authorList>
    </citation>
    <scope>NUCLEOTIDE SEQUENCE</scope>
    <source>
        <strain evidence="8">ChiSjej4B22-9803</strain>
    </source>
</reference>
<evidence type="ECO:0000313" key="9">
    <source>
        <dbReference type="Proteomes" id="UP000824111"/>
    </source>
</evidence>
<accession>A0A9D1LU88</accession>
<dbReference type="HAMAP" id="MF_00310">
    <property type="entry name" value="ATP_synth_B_arch"/>
    <property type="match status" value="1"/>
</dbReference>
<evidence type="ECO:0000313" key="8">
    <source>
        <dbReference type="EMBL" id="HIU48099.1"/>
    </source>
</evidence>
<evidence type="ECO:0000256" key="1">
    <source>
        <dbReference type="ARBA" id="ARBA00008936"/>
    </source>
</evidence>
<dbReference type="PANTHER" id="PTHR43389">
    <property type="entry name" value="V-TYPE PROTON ATPASE SUBUNIT B"/>
    <property type="match status" value="1"/>
</dbReference>
<dbReference type="CDD" id="cd18118">
    <property type="entry name" value="ATP-synt_V_A-type_beta_N"/>
    <property type="match status" value="1"/>
</dbReference>
<comment type="caution">
    <text evidence="8">The sequence shown here is derived from an EMBL/GenBank/DDBJ whole genome shotgun (WGS) entry which is preliminary data.</text>
</comment>
<dbReference type="AlphaFoldDB" id="A0A9D1LU88"/>
<dbReference type="InterPro" id="IPR000194">
    <property type="entry name" value="ATPase_F1/V1/A1_a/bsu_nucl-bd"/>
</dbReference>
<proteinExistence type="inferred from homology"/>
<keyword evidence="4" id="KW-0375">Hydrogen ion transport</keyword>
<comment type="function">
    <text evidence="4">Produces ATP from ADP in the presence of a proton gradient across the membrane. The V-type beta chain is a regulatory subunit.</text>
</comment>
<evidence type="ECO:0000256" key="3">
    <source>
        <dbReference type="ARBA" id="ARBA00023065"/>
    </source>
</evidence>
<dbReference type="Pfam" id="PF02874">
    <property type="entry name" value="ATP-synt_ab_N"/>
    <property type="match status" value="1"/>
</dbReference>
<evidence type="ECO:0000256" key="4">
    <source>
        <dbReference type="HAMAP-Rule" id="MF_00310"/>
    </source>
</evidence>
<dbReference type="CDD" id="cd01135">
    <property type="entry name" value="V_A-ATPase_B"/>
    <property type="match status" value="1"/>
</dbReference>
<dbReference type="Pfam" id="PF22919">
    <property type="entry name" value="ATP-synt_VA_C"/>
    <property type="match status" value="1"/>
</dbReference>
<keyword evidence="2 4" id="KW-0813">Transport</keyword>
<evidence type="ECO:0000259" key="7">
    <source>
        <dbReference type="Pfam" id="PF22919"/>
    </source>
</evidence>
<dbReference type="GO" id="GO:0005524">
    <property type="term" value="F:ATP binding"/>
    <property type="evidence" value="ECO:0007669"/>
    <property type="project" value="UniProtKB-UniRule"/>
</dbReference>
<dbReference type="InterPro" id="IPR055190">
    <property type="entry name" value="ATP-synt_VA_C"/>
</dbReference>
<name>A0A9D1LU88_9FIRM</name>
<reference evidence="8" key="1">
    <citation type="submission" date="2020-10" db="EMBL/GenBank/DDBJ databases">
        <authorList>
            <person name="Gilroy R."/>
        </authorList>
    </citation>
    <scope>NUCLEOTIDE SEQUENCE</scope>
    <source>
        <strain evidence="8">ChiSjej4B22-9803</strain>
    </source>
</reference>
<dbReference type="EMBL" id="DVND01000047">
    <property type="protein sequence ID" value="HIU48099.1"/>
    <property type="molecule type" value="Genomic_DNA"/>
</dbReference>
<dbReference type="Pfam" id="PF00006">
    <property type="entry name" value="ATP-synt_ab"/>
    <property type="match status" value="1"/>
</dbReference>
<evidence type="ECO:0000256" key="2">
    <source>
        <dbReference type="ARBA" id="ARBA00022448"/>
    </source>
</evidence>
<dbReference type="GO" id="GO:0046933">
    <property type="term" value="F:proton-transporting ATP synthase activity, rotational mechanism"/>
    <property type="evidence" value="ECO:0007669"/>
    <property type="project" value="UniProtKB-UniRule"/>
</dbReference>
<protein>
    <recommendedName>
        <fullName evidence="4">V-type ATP synthase beta chain</fullName>
    </recommendedName>
    <alternativeName>
        <fullName evidence="4">V-ATPase subunit B</fullName>
    </alternativeName>
</protein>
<keyword evidence="4" id="KW-0066">ATP synthesis</keyword>
<dbReference type="NCBIfam" id="NF003235">
    <property type="entry name" value="PRK04196.1"/>
    <property type="match status" value="1"/>
</dbReference>
<organism evidence="8 9">
    <name type="scientific">Candidatus Avimonoglobus intestinipullorum</name>
    <dbReference type="NCBI Taxonomy" id="2840699"/>
    <lineage>
        <taxon>Bacteria</taxon>
        <taxon>Bacillati</taxon>
        <taxon>Bacillota</taxon>
        <taxon>Clostridia</taxon>
        <taxon>Eubacteriales</taxon>
        <taxon>Candidatus Avimonoglobus</taxon>
    </lineage>
</organism>
<dbReference type="GO" id="GO:0046961">
    <property type="term" value="F:proton-transporting ATPase activity, rotational mechanism"/>
    <property type="evidence" value="ECO:0007669"/>
    <property type="project" value="TreeGrafter"/>
</dbReference>
<dbReference type="PANTHER" id="PTHR43389:SF4">
    <property type="entry name" value="V-TYPE PROTON ATPASE SUBUNIT B"/>
    <property type="match status" value="1"/>
</dbReference>
<dbReference type="SUPFAM" id="SSF52540">
    <property type="entry name" value="P-loop containing nucleoside triphosphate hydrolases"/>
    <property type="match status" value="1"/>
</dbReference>
<dbReference type="Proteomes" id="UP000824111">
    <property type="component" value="Unassembled WGS sequence"/>
</dbReference>
<comment type="similarity">
    <text evidence="1 4">Belongs to the ATPase alpha/beta chains family.</text>
</comment>
<dbReference type="CDD" id="cd18112">
    <property type="entry name" value="ATP-synt_V_A-type_beta_C"/>
    <property type="match status" value="1"/>
</dbReference>
<dbReference type="InterPro" id="IPR022879">
    <property type="entry name" value="V-ATPase_su_B/beta"/>
</dbReference>
<feature type="domain" description="ATPase F1/V1/A1 complex alpha/beta subunit N-terminal" evidence="6">
    <location>
        <begin position="11"/>
        <end position="65"/>
    </location>
</feature>
<keyword evidence="3 4" id="KW-0406">Ion transport</keyword>
<dbReference type="InterPro" id="IPR027417">
    <property type="entry name" value="P-loop_NTPase"/>
</dbReference>
<dbReference type="Gene3D" id="3.40.50.12240">
    <property type="match status" value="1"/>
</dbReference>
<dbReference type="InterPro" id="IPR004100">
    <property type="entry name" value="ATPase_F1/V1/A1_a/bsu_N"/>
</dbReference>
<feature type="domain" description="ATP synthase A/B type C-terminal" evidence="7">
    <location>
        <begin position="358"/>
        <end position="458"/>
    </location>
</feature>
<gene>
    <name evidence="4" type="primary">atpB</name>
    <name evidence="8" type="ORF">IAB04_01915</name>
</gene>
<sequence>MAIEYVGLNNIEGPLVVLEGVQNASYDEMVSITLTGGEKRTGRITAISGDKAVIQVFEGTSGLSLTNTKTKLLGKPMELALSIEMLGRTMDGVGRPIDGLGDYCADETRDVNGQPINPVARVYPNNFIQTGISSIDCLSTLIRGQKLPIFSGDGMPHDALAVQIARQAKIVDAGDENAENFAIVFAAMGVKHDVANFFRKSFEESGVLQKVVMFLNLSNDPVVERIITPRCALTAAEYLAFRHNMHVLVILTDMTSYAEALREISSSKGEIPSRKGFPGYLYSDLASLYERAGIVKDASGSVTQVPILTMPNDDITHPVPDLTGYITEGQIVLDRNLSLKGVYPPVAVLPSLSRLMKDGIGEGFTREDHPALSNQLFAAYSKVEDARSLASVIGEDELSDIDKKYMEFGKAFEERFLMQGKNDNRSIETTLNLGWELLRMLPKAELDRVSDEILDKYYNVEQD</sequence>
<evidence type="ECO:0000259" key="5">
    <source>
        <dbReference type="Pfam" id="PF00006"/>
    </source>
</evidence>
<feature type="domain" description="ATPase F1/V1/A1 complex alpha/beta subunit nucleotide-binding" evidence="5">
    <location>
        <begin position="131"/>
        <end position="353"/>
    </location>
</feature>
<dbReference type="GO" id="GO:0042777">
    <property type="term" value="P:proton motive force-driven plasma membrane ATP synthesis"/>
    <property type="evidence" value="ECO:0007669"/>
    <property type="project" value="UniProtKB-UniRule"/>
</dbReference>
<evidence type="ECO:0000259" key="6">
    <source>
        <dbReference type="Pfam" id="PF02874"/>
    </source>
</evidence>